<evidence type="ECO:0000313" key="2">
    <source>
        <dbReference type="Proteomes" id="UP000002236"/>
    </source>
</evidence>
<evidence type="ECO:0000313" key="1">
    <source>
        <dbReference type="EMBL" id="ADM79887.1"/>
    </source>
</evidence>
<dbReference type="GeneID" id="9861451"/>
<dbReference type="OrthoDB" id="25855at10239"/>
<dbReference type="Proteomes" id="UP000002236">
    <property type="component" value="Segment"/>
</dbReference>
<dbReference type="RefSeq" id="YP_003969333.1">
    <property type="nucleotide sequence ID" value="NC_014636.1"/>
</dbReference>
<gene>
    <name evidence="1" type="ORF">phiAS5_ORF0044</name>
</gene>
<name>E1A2E1_9CAUD</name>
<keyword evidence="2" id="KW-1185">Reference proteome</keyword>
<reference evidence="1 2" key="1">
    <citation type="journal article" date="2012" name="Vet. Microbiol.">
        <title>Complete genome sequence and characterization of a broad-host range T4-like bacteriophage phiAS5 infecting Aeromonas salmonicida subsp. salmonicida.</title>
        <authorList>
            <person name="Kim J.H."/>
            <person name="Son J.S."/>
            <person name="Choi Y.J."/>
            <person name="Choresca C.H.Jr."/>
            <person name="Shin S.P."/>
            <person name="Han J.E."/>
            <person name="Jun J.W."/>
            <person name="Park S.C."/>
        </authorList>
    </citation>
    <scope>NUCLEOTIDE SEQUENCE [LARGE SCALE GENOMIC DNA]</scope>
</reference>
<sequence>MQNIEAIIAYNLRRRVGTLVEEVGNFPIKLYTFVGEDGEMEDVDIVSLIDAMRDSLEGKHGAKLFGLDIGDIWVTHIDNEFSPFTFDINGQIYFCVQNTDPDVVQKFVEEY</sequence>
<dbReference type="EMBL" id="HM452126">
    <property type="protein sequence ID" value="ADM79887.1"/>
    <property type="molecule type" value="Genomic_DNA"/>
</dbReference>
<proteinExistence type="predicted"/>
<protein>
    <submittedName>
        <fullName evidence="1">Uncharacterized protein</fullName>
    </submittedName>
</protein>
<accession>E1A2E1</accession>
<organism evidence="1 2">
    <name type="scientific">Aeromonas phage phiAS5</name>
    <dbReference type="NCBI Taxonomy" id="879630"/>
    <lineage>
        <taxon>Viruses</taxon>
        <taxon>Duplodnaviria</taxon>
        <taxon>Heunggongvirae</taxon>
        <taxon>Uroviricota</taxon>
        <taxon>Caudoviricetes</taxon>
        <taxon>Pantevenvirales</taxon>
        <taxon>Straboviridae</taxon>
        <taxon>Chrysonvirus</taxon>
        <taxon>Chrysonvirus as5</taxon>
    </lineage>
</organism>
<dbReference type="KEGG" id="vg:9861451"/>